<dbReference type="RefSeq" id="WP_344702341.1">
    <property type="nucleotide sequence ID" value="NZ_BAABCK010000021.1"/>
</dbReference>
<dbReference type="EMBL" id="BAABCK010000021">
    <property type="protein sequence ID" value="GAA3723186.1"/>
    <property type="molecule type" value="Genomic_DNA"/>
</dbReference>
<dbReference type="InterPro" id="IPR021508">
    <property type="entry name" value="Gp17-like"/>
</dbReference>
<sequence>MNWVSAHEELYNGLFNTVLQSPLMAKVKGVEDGVKKELVTPYIVIGETNVTEEVTSTSMREDIAVQMHVYADGKPECRELMKWLKFYTRVKIPMAHYEVEKIRLSNEQVMTDIDQYTSHGVLRLVYTVRHHVLYRNEK</sequence>
<keyword evidence="2" id="KW-1185">Reference proteome</keyword>
<dbReference type="Gene3D" id="3.30.2000.30">
    <property type="match status" value="1"/>
</dbReference>
<name>A0ABP7ESI7_9STAP</name>
<reference evidence="2" key="1">
    <citation type="journal article" date="2019" name="Int. J. Syst. Evol. Microbiol.">
        <title>The Global Catalogue of Microorganisms (GCM) 10K type strain sequencing project: providing services to taxonomists for standard genome sequencing and annotation.</title>
        <authorList>
            <consortium name="The Broad Institute Genomics Platform"/>
            <consortium name="The Broad Institute Genome Sequencing Center for Infectious Disease"/>
            <person name="Wu L."/>
            <person name="Ma J."/>
        </authorList>
    </citation>
    <scope>NUCLEOTIDE SEQUENCE [LARGE SCALE GENOMIC DNA]</scope>
    <source>
        <strain evidence="2">JCM 16981</strain>
    </source>
</reference>
<dbReference type="Proteomes" id="UP001500920">
    <property type="component" value="Unassembled WGS sequence"/>
</dbReference>
<proteinExistence type="predicted"/>
<dbReference type="Pfam" id="PF11367">
    <property type="entry name" value="Tail_completion_gp17"/>
    <property type="match status" value="1"/>
</dbReference>
<comment type="caution">
    <text evidence="1">The sequence shown here is derived from an EMBL/GenBank/DDBJ whole genome shotgun (WGS) entry which is preliminary data.</text>
</comment>
<gene>
    <name evidence="1" type="ORF">GCM10022378_11630</name>
</gene>
<evidence type="ECO:0000313" key="1">
    <source>
        <dbReference type="EMBL" id="GAA3723186.1"/>
    </source>
</evidence>
<organism evidence="1 2">
    <name type="scientific">Salinicoccus jeotgali</name>
    <dbReference type="NCBI Taxonomy" id="381634"/>
    <lineage>
        <taxon>Bacteria</taxon>
        <taxon>Bacillati</taxon>
        <taxon>Bacillota</taxon>
        <taxon>Bacilli</taxon>
        <taxon>Bacillales</taxon>
        <taxon>Staphylococcaceae</taxon>
        <taxon>Salinicoccus</taxon>
    </lineage>
</organism>
<protein>
    <submittedName>
        <fullName evidence="1">Uncharacterized protein</fullName>
    </submittedName>
</protein>
<dbReference type="InterPro" id="IPR053745">
    <property type="entry name" value="Viral_Tail_Comp_sf"/>
</dbReference>
<accession>A0ABP7ESI7</accession>
<evidence type="ECO:0000313" key="2">
    <source>
        <dbReference type="Proteomes" id="UP001500920"/>
    </source>
</evidence>